<dbReference type="EC" id="3.1.1.5" evidence="2 10"/>
<keyword evidence="5 9" id="KW-0442">Lipid degradation</keyword>
<dbReference type="SUPFAM" id="SSF52151">
    <property type="entry name" value="FabD/lysophospholipase-like"/>
    <property type="match status" value="1"/>
</dbReference>
<dbReference type="SMART" id="SM00022">
    <property type="entry name" value="PLAc"/>
    <property type="match status" value="1"/>
</dbReference>
<keyword evidence="14" id="KW-1185">Reference proteome</keyword>
<dbReference type="GO" id="GO:0004623">
    <property type="term" value="F:phospholipase A2 activity"/>
    <property type="evidence" value="ECO:0007669"/>
    <property type="project" value="TreeGrafter"/>
</dbReference>
<keyword evidence="7" id="KW-0325">Glycoprotein</keyword>
<dbReference type="GO" id="GO:0005886">
    <property type="term" value="C:plasma membrane"/>
    <property type="evidence" value="ECO:0007669"/>
    <property type="project" value="TreeGrafter"/>
</dbReference>
<accession>A0A9W4TUM5</accession>
<proteinExistence type="inferred from homology"/>
<evidence type="ECO:0000256" key="2">
    <source>
        <dbReference type="ARBA" id="ARBA00013274"/>
    </source>
</evidence>
<evidence type="ECO:0000259" key="12">
    <source>
        <dbReference type="PROSITE" id="PS51210"/>
    </source>
</evidence>
<dbReference type="CDD" id="cd07203">
    <property type="entry name" value="cPLA2_Fungal_PLB"/>
    <property type="match status" value="1"/>
</dbReference>
<evidence type="ECO:0000256" key="1">
    <source>
        <dbReference type="ARBA" id="ARBA00008780"/>
    </source>
</evidence>
<dbReference type="PROSITE" id="PS51210">
    <property type="entry name" value="PLA2C"/>
    <property type="match status" value="1"/>
</dbReference>
<dbReference type="Gene3D" id="3.40.1090.10">
    <property type="entry name" value="Cytosolic phospholipase A2 catalytic domain"/>
    <property type="match status" value="1"/>
</dbReference>
<dbReference type="OrthoDB" id="4084751at2759"/>
<evidence type="ECO:0000313" key="13">
    <source>
        <dbReference type="EMBL" id="CAI5756881.1"/>
    </source>
</evidence>
<feature type="signal peptide" evidence="10">
    <location>
        <begin position="1"/>
        <end position="20"/>
    </location>
</feature>
<comment type="function">
    <text evidence="8">Catalyzes the release of fatty acids from lysophospholipids. Phospholipase B may well contribute to pathogenicity by abetting the fungus in damaging and traversing host cell membranes, processes which likely increase the rapidity of disseminated infection.</text>
</comment>
<dbReference type="InterPro" id="IPR002642">
    <property type="entry name" value="LysoPLipase_cat_dom"/>
</dbReference>
<comment type="caution">
    <text evidence="13">The sequence shown here is derived from an EMBL/GenBank/DDBJ whole genome shotgun (WGS) entry which is preliminary data.</text>
</comment>
<dbReference type="Proteomes" id="UP001152885">
    <property type="component" value="Unassembled WGS sequence"/>
</dbReference>
<evidence type="ECO:0000256" key="9">
    <source>
        <dbReference type="PROSITE-ProRule" id="PRU00555"/>
    </source>
</evidence>
<organism evidence="13 14">
    <name type="scientific">Candida verbasci</name>
    <dbReference type="NCBI Taxonomy" id="1227364"/>
    <lineage>
        <taxon>Eukaryota</taxon>
        <taxon>Fungi</taxon>
        <taxon>Dikarya</taxon>
        <taxon>Ascomycota</taxon>
        <taxon>Saccharomycotina</taxon>
        <taxon>Pichiomycetes</taxon>
        <taxon>Debaryomycetaceae</taxon>
        <taxon>Candida/Lodderomyces clade</taxon>
        <taxon>Candida</taxon>
    </lineage>
</organism>
<evidence type="ECO:0000256" key="5">
    <source>
        <dbReference type="ARBA" id="ARBA00022963"/>
    </source>
</evidence>
<dbReference type="AlphaFoldDB" id="A0A9W4TUM5"/>
<evidence type="ECO:0000313" key="14">
    <source>
        <dbReference type="Proteomes" id="UP001152885"/>
    </source>
</evidence>
<sequence>MHPYYVLFAFIVIFLKSTIAFWPFDDNSTSGFSFPTATESGSSSSTGEGFFEGLFGGSDSSATESGSASTDDTNSYAPFNVSCPSRDLARPANHTISDQEKEYLESRHAITNENLINFLKKANISDFDPESFINDNKDQHNITIGVTVSGGGYRAMLCAAGQILGMDGRFSDANDHGLGGLLDSATYVVGLSGGNWMVGSLAMNNWLPVEAIVNRSSSLWYLEDSIINPNGLRLDRTISYYYGLREAVLAKSDAGFETSFTDVWGRALSYQFFTDPSGGENVTWSSMRNLSNFQNHQMPYPIVVANGRTPGTYIINENSTIFEISAYELGSWDPSLNSFTDVQYLGSMVQDGNANTSQCINNFDNAGFIMGTSSSLFNAILLELGDYDINSIIKSILTDILQKVSEEEYDIAAYEPNPFYQFEEAGVKTIIQNETLYLVDGGEDAQNVPFYPLIQNSRDVDVIFAFDNSADTEQQWPNGTSIMMTYKRQFSIQGKGTPFPFVPDVDRFLREEMNEKPVFFGCNASDLADIVAWHDNDNINVTDVPLVVHIANQRFSYNSNFSTFKLSYDDDEKFGAIQNGFEISTRNNLTDDENWLTCVGCAIIRRQQERFGQEQSEECKQCFDKYCWKGGEKDAAPVSSVSGLTGLATLSSTSTSSETSSGSSTTRSGSSSGTSSAEKQNIGNYNTPSLSFIHFLLGLFLL</sequence>
<dbReference type="GO" id="GO:0004622">
    <property type="term" value="F:phosphatidylcholine lysophospholipase activity"/>
    <property type="evidence" value="ECO:0007669"/>
    <property type="project" value="UniProtKB-EC"/>
</dbReference>
<dbReference type="GO" id="GO:0046475">
    <property type="term" value="P:glycerophospholipid catabolic process"/>
    <property type="evidence" value="ECO:0007669"/>
    <property type="project" value="TreeGrafter"/>
</dbReference>
<feature type="compositionally biased region" description="Low complexity" evidence="11">
    <location>
        <begin position="651"/>
        <end position="676"/>
    </location>
</feature>
<dbReference type="GO" id="GO:0005576">
    <property type="term" value="C:extracellular region"/>
    <property type="evidence" value="ECO:0007669"/>
    <property type="project" value="TreeGrafter"/>
</dbReference>
<keyword evidence="4 9" id="KW-0378">Hydrolase</keyword>
<evidence type="ECO:0000256" key="6">
    <source>
        <dbReference type="ARBA" id="ARBA00023098"/>
    </source>
</evidence>
<evidence type="ECO:0000256" key="3">
    <source>
        <dbReference type="ARBA" id="ARBA00022729"/>
    </source>
</evidence>
<feature type="chain" id="PRO_5041020665" description="Lysophospholipase" evidence="10">
    <location>
        <begin position="21"/>
        <end position="702"/>
    </location>
</feature>
<evidence type="ECO:0000256" key="4">
    <source>
        <dbReference type="ARBA" id="ARBA00022801"/>
    </source>
</evidence>
<evidence type="ECO:0000256" key="10">
    <source>
        <dbReference type="RuleBase" id="RU362103"/>
    </source>
</evidence>
<keyword evidence="3 10" id="KW-0732">Signal</keyword>
<gene>
    <name evidence="13" type="ORF">CANVERA_P1398</name>
</gene>
<protein>
    <recommendedName>
        <fullName evidence="2 10">Lysophospholipase</fullName>
        <ecNumber evidence="2 10">3.1.1.5</ecNumber>
    </recommendedName>
</protein>
<dbReference type="GO" id="GO:0005783">
    <property type="term" value="C:endoplasmic reticulum"/>
    <property type="evidence" value="ECO:0007669"/>
    <property type="project" value="TreeGrafter"/>
</dbReference>
<feature type="domain" description="PLA2c" evidence="12">
    <location>
        <begin position="82"/>
        <end position="633"/>
    </location>
</feature>
<name>A0A9W4TUM5_9ASCO</name>
<comment type="similarity">
    <text evidence="1 10">Belongs to the lysophospholipase family.</text>
</comment>
<evidence type="ECO:0000256" key="7">
    <source>
        <dbReference type="ARBA" id="ARBA00023180"/>
    </source>
</evidence>
<dbReference type="GO" id="GO:0005829">
    <property type="term" value="C:cytosol"/>
    <property type="evidence" value="ECO:0007669"/>
    <property type="project" value="TreeGrafter"/>
</dbReference>
<comment type="catalytic activity">
    <reaction evidence="10">
        <text>a 1-acyl-sn-glycero-3-phosphocholine + H2O = sn-glycerol 3-phosphocholine + a fatty acid + H(+)</text>
        <dbReference type="Rhea" id="RHEA:15177"/>
        <dbReference type="ChEBI" id="CHEBI:15377"/>
        <dbReference type="ChEBI" id="CHEBI:15378"/>
        <dbReference type="ChEBI" id="CHEBI:16870"/>
        <dbReference type="ChEBI" id="CHEBI:28868"/>
        <dbReference type="ChEBI" id="CHEBI:58168"/>
        <dbReference type="EC" id="3.1.1.5"/>
    </reaction>
</comment>
<feature type="region of interest" description="Disordered" evidence="11">
    <location>
        <begin position="651"/>
        <end position="680"/>
    </location>
</feature>
<dbReference type="FunFam" id="3.40.1090.10:FF:000010">
    <property type="entry name" value="Lysophospholipase"/>
    <property type="match status" value="1"/>
</dbReference>
<dbReference type="InterPro" id="IPR016035">
    <property type="entry name" value="Acyl_Trfase/lysoPLipase"/>
</dbReference>
<dbReference type="PANTHER" id="PTHR10728">
    <property type="entry name" value="CYTOSOLIC PHOSPHOLIPASE A2"/>
    <property type="match status" value="1"/>
</dbReference>
<dbReference type="PANTHER" id="PTHR10728:SF33">
    <property type="entry name" value="LYSOPHOSPHOLIPASE 1-RELATED"/>
    <property type="match status" value="1"/>
</dbReference>
<evidence type="ECO:0000256" key="8">
    <source>
        <dbReference type="ARBA" id="ARBA00059407"/>
    </source>
</evidence>
<reference evidence="13" key="1">
    <citation type="submission" date="2022-12" db="EMBL/GenBank/DDBJ databases">
        <authorList>
            <person name="Brejova B."/>
        </authorList>
    </citation>
    <scope>NUCLEOTIDE SEQUENCE</scope>
</reference>
<dbReference type="EMBL" id="CANTUO010000001">
    <property type="protein sequence ID" value="CAI5756881.1"/>
    <property type="molecule type" value="Genomic_DNA"/>
</dbReference>
<dbReference type="Pfam" id="PF01735">
    <property type="entry name" value="PLA2_B"/>
    <property type="match status" value="1"/>
</dbReference>
<keyword evidence="6 9" id="KW-0443">Lipid metabolism</keyword>
<evidence type="ECO:0000256" key="11">
    <source>
        <dbReference type="SAM" id="MobiDB-lite"/>
    </source>
</evidence>